<comment type="caution">
    <text evidence="1">The sequence shown here is derived from an EMBL/GenBank/DDBJ whole genome shotgun (WGS) entry which is preliminary data.</text>
</comment>
<name>A0ACB9KYC0_9MYRT</name>
<accession>A0ACB9KYC0</accession>
<dbReference type="Proteomes" id="UP001057402">
    <property type="component" value="Chromosome 12"/>
</dbReference>
<keyword evidence="2" id="KW-1185">Reference proteome</keyword>
<organism evidence="1 2">
    <name type="scientific">Melastoma candidum</name>
    <dbReference type="NCBI Taxonomy" id="119954"/>
    <lineage>
        <taxon>Eukaryota</taxon>
        <taxon>Viridiplantae</taxon>
        <taxon>Streptophyta</taxon>
        <taxon>Embryophyta</taxon>
        <taxon>Tracheophyta</taxon>
        <taxon>Spermatophyta</taxon>
        <taxon>Magnoliopsida</taxon>
        <taxon>eudicotyledons</taxon>
        <taxon>Gunneridae</taxon>
        <taxon>Pentapetalae</taxon>
        <taxon>rosids</taxon>
        <taxon>malvids</taxon>
        <taxon>Myrtales</taxon>
        <taxon>Melastomataceae</taxon>
        <taxon>Melastomatoideae</taxon>
        <taxon>Melastomateae</taxon>
        <taxon>Melastoma</taxon>
    </lineage>
</organism>
<reference evidence="2" key="1">
    <citation type="journal article" date="2023" name="Front. Plant Sci.">
        <title>Chromosomal-level genome assembly of Melastoma candidum provides insights into trichome evolution.</title>
        <authorList>
            <person name="Zhong Y."/>
            <person name="Wu W."/>
            <person name="Sun C."/>
            <person name="Zou P."/>
            <person name="Liu Y."/>
            <person name="Dai S."/>
            <person name="Zhou R."/>
        </authorList>
    </citation>
    <scope>NUCLEOTIDE SEQUENCE [LARGE SCALE GENOMIC DNA]</scope>
</reference>
<dbReference type="EMBL" id="CM042891">
    <property type="protein sequence ID" value="KAI4302427.1"/>
    <property type="molecule type" value="Genomic_DNA"/>
</dbReference>
<sequence length="216" mass="23804">MTIEYSKWVDGQGLKSLPVSSAAAAAALSPSDNGPSIALTASTSILHDPSIEVDAVTKVELRESGFRSTRRTKVVCTIGPNICSSEQLEALASGGMNVARIDMCHNSREWHRRVIGRVRRLNREKGYAVAIMMDTEGSEIQYVKVGDELLVDGGMVRFEVIEKVGSDVKCRCTDPGLLLPRANLTFWRNGSLVRERNAMHFSYRDASRDFQDLDAV</sequence>
<proteinExistence type="predicted"/>
<evidence type="ECO:0000313" key="1">
    <source>
        <dbReference type="EMBL" id="KAI4302427.1"/>
    </source>
</evidence>
<protein>
    <submittedName>
        <fullName evidence="1">Uncharacterized protein</fullName>
    </submittedName>
</protein>
<evidence type="ECO:0000313" key="2">
    <source>
        <dbReference type="Proteomes" id="UP001057402"/>
    </source>
</evidence>
<gene>
    <name evidence="1" type="ORF">MLD38_038172</name>
</gene>